<evidence type="ECO:0000256" key="1">
    <source>
        <dbReference type="SAM" id="MobiDB-lite"/>
    </source>
</evidence>
<feature type="non-terminal residue" evidence="2">
    <location>
        <position position="64"/>
    </location>
</feature>
<comment type="caution">
    <text evidence="2">The sequence shown here is derived from an EMBL/GenBank/DDBJ whole genome shotgun (WGS) entry which is preliminary data.</text>
</comment>
<feature type="region of interest" description="Disordered" evidence="1">
    <location>
        <begin position="43"/>
        <end position="64"/>
    </location>
</feature>
<feature type="non-terminal residue" evidence="2">
    <location>
        <position position="1"/>
    </location>
</feature>
<dbReference type="EMBL" id="JANPWB010000014">
    <property type="protein sequence ID" value="KAJ1098851.1"/>
    <property type="molecule type" value="Genomic_DNA"/>
</dbReference>
<proteinExistence type="predicted"/>
<sequence>WSGGPSTSTRKCKLELKNIYQAEEDQFPWGLELGGESGLTLTRQVRQQKQSEPPTSNPLAADTV</sequence>
<evidence type="ECO:0000313" key="3">
    <source>
        <dbReference type="Proteomes" id="UP001066276"/>
    </source>
</evidence>
<name>A0AAV7M4Z3_PLEWA</name>
<evidence type="ECO:0000313" key="2">
    <source>
        <dbReference type="EMBL" id="KAJ1098851.1"/>
    </source>
</evidence>
<reference evidence="2" key="1">
    <citation type="journal article" date="2022" name="bioRxiv">
        <title>Sequencing and chromosome-scale assembly of the giantPleurodeles waltlgenome.</title>
        <authorList>
            <person name="Brown T."/>
            <person name="Elewa A."/>
            <person name="Iarovenko S."/>
            <person name="Subramanian E."/>
            <person name="Araus A.J."/>
            <person name="Petzold A."/>
            <person name="Susuki M."/>
            <person name="Suzuki K.-i.T."/>
            <person name="Hayashi T."/>
            <person name="Toyoda A."/>
            <person name="Oliveira C."/>
            <person name="Osipova E."/>
            <person name="Leigh N.D."/>
            <person name="Simon A."/>
            <person name="Yun M.H."/>
        </authorList>
    </citation>
    <scope>NUCLEOTIDE SEQUENCE</scope>
    <source>
        <strain evidence="2">20211129_DDA</strain>
        <tissue evidence="2">Liver</tissue>
    </source>
</reference>
<keyword evidence="3" id="KW-1185">Reference proteome</keyword>
<dbReference type="Proteomes" id="UP001066276">
    <property type="component" value="Chromosome 10"/>
</dbReference>
<organism evidence="2 3">
    <name type="scientific">Pleurodeles waltl</name>
    <name type="common">Iberian ribbed newt</name>
    <dbReference type="NCBI Taxonomy" id="8319"/>
    <lineage>
        <taxon>Eukaryota</taxon>
        <taxon>Metazoa</taxon>
        <taxon>Chordata</taxon>
        <taxon>Craniata</taxon>
        <taxon>Vertebrata</taxon>
        <taxon>Euteleostomi</taxon>
        <taxon>Amphibia</taxon>
        <taxon>Batrachia</taxon>
        <taxon>Caudata</taxon>
        <taxon>Salamandroidea</taxon>
        <taxon>Salamandridae</taxon>
        <taxon>Pleurodelinae</taxon>
        <taxon>Pleurodeles</taxon>
    </lineage>
</organism>
<dbReference type="AlphaFoldDB" id="A0AAV7M4Z3"/>
<gene>
    <name evidence="2" type="ORF">NDU88_003958</name>
</gene>
<protein>
    <submittedName>
        <fullName evidence="2">Uncharacterized protein</fullName>
    </submittedName>
</protein>
<accession>A0AAV7M4Z3</accession>
<feature type="compositionally biased region" description="Polar residues" evidence="1">
    <location>
        <begin position="43"/>
        <end position="58"/>
    </location>
</feature>